<evidence type="ECO:0000313" key="5">
    <source>
        <dbReference type="EMBL" id="MCU6763367.1"/>
    </source>
</evidence>
<evidence type="ECO:0000256" key="1">
    <source>
        <dbReference type="ARBA" id="ARBA00022801"/>
    </source>
</evidence>
<evidence type="ECO:0000256" key="3">
    <source>
        <dbReference type="SAM" id="MobiDB-lite"/>
    </source>
</evidence>
<gene>
    <name evidence="5" type="ORF">OCV88_13715</name>
</gene>
<keyword evidence="2" id="KW-0961">Cell wall biogenesis/degradation</keyword>
<accession>A0ABT2TP44</accession>
<evidence type="ECO:0000256" key="2">
    <source>
        <dbReference type="ARBA" id="ARBA00023316"/>
    </source>
</evidence>
<keyword evidence="6" id="KW-1185">Reference proteome</keyword>
<dbReference type="Pfam" id="PF01520">
    <property type="entry name" value="Amidase_3"/>
    <property type="match status" value="1"/>
</dbReference>
<dbReference type="EMBL" id="JAOQJQ010000006">
    <property type="protein sequence ID" value="MCU6763367.1"/>
    <property type="molecule type" value="Genomic_DNA"/>
</dbReference>
<dbReference type="InterPro" id="IPR002508">
    <property type="entry name" value="MurNAc-LAA_cat"/>
</dbReference>
<name>A0ABT2TP44_9FIRM</name>
<reference evidence="5 6" key="1">
    <citation type="journal article" date="2021" name="ISME Commun">
        <title>Automated analysis of genomic sequences facilitates high-throughput and comprehensive description of bacteria.</title>
        <authorList>
            <person name="Hitch T.C.A."/>
        </authorList>
    </citation>
    <scope>NUCLEOTIDE SEQUENCE [LARGE SCALE GENOMIC DNA]</scope>
    <source>
        <strain evidence="5 6">Sanger_109</strain>
    </source>
</reference>
<dbReference type="PROSITE" id="PS51781">
    <property type="entry name" value="SH3B"/>
    <property type="match status" value="1"/>
</dbReference>
<dbReference type="InterPro" id="IPR003646">
    <property type="entry name" value="SH3-like_bac-type"/>
</dbReference>
<organism evidence="5 6">
    <name type="scientific">Brotonthovivens ammoniilytica</name>
    <dbReference type="NCBI Taxonomy" id="2981725"/>
    <lineage>
        <taxon>Bacteria</taxon>
        <taxon>Bacillati</taxon>
        <taxon>Bacillota</taxon>
        <taxon>Clostridia</taxon>
        <taxon>Lachnospirales</taxon>
        <taxon>Lachnospiraceae</taxon>
        <taxon>Brotonthovivens</taxon>
    </lineage>
</organism>
<dbReference type="EC" id="3.5.1.28" evidence="5"/>
<protein>
    <submittedName>
        <fullName evidence="5">N-acetylmuramoyl-L-alanine amidase</fullName>
        <ecNumber evidence="5">3.5.1.28</ecNumber>
    </submittedName>
</protein>
<dbReference type="GO" id="GO:0008745">
    <property type="term" value="F:N-acetylmuramoyl-L-alanine amidase activity"/>
    <property type="evidence" value="ECO:0007669"/>
    <property type="project" value="UniProtKB-EC"/>
</dbReference>
<dbReference type="Pfam" id="PF08239">
    <property type="entry name" value="SH3_3"/>
    <property type="match status" value="1"/>
</dbReference>
<dbReference type="InterPro" id="IPR050695">
    <property type="entry name" value="N-acetylmuramoyl_amidase_3"/>
</dbReference>
<proteinExistence type="predicted"/>
<comment type="caution">
    <text evidence="5">The sequence shown here is derived from an EMBL/GenBank/DDBJ whole genome shotgun (WGS) entry which is preliminary data.</text>
</comment>
<dbReference type="PANTHER" id="PTHR30404:SF8">
    <property type="entry name" value="AUTOLYSIN PH-RELATED"/>
    <property type="match status" value="1"/>
</dbReference>
<dbReference type="SMART" id="SM00287">
    <property type="entry name" value="SH3b"/>
    <property type="match status" value="1"/>
</dbReference>
<feature type="region of interest" description="Disordered" evidence="3">
    <location>
        <begin position="187"/>
        <end position="214"/>
    </location>
</feature>
<evidence type="ECO:0000313" key="6">
    <source>
        <dbReference type="Proteomes" id="UP001652442"/>
    </source>
</evidence>
<dbReference type="PANTHER" id="PTHR30404">
    <property type="entry name" value="N-ACETYLMURAMOYL-L-ALANINE AMIDASE"/>
    <property type="match status" value="1"/>
</dbReference>
<dbReference type="SUPFAM" id="SSF53187">
    <property type="entry name" value="Zn-dependent exopeptidases"/>
    <property type="match status" value="1"/>
</dbReference>
<dbReference type="Gene3D" id="2.30.30.40">
    <property type="entry name" value="SH3 Domains"/>
    <property type="match status" value="1"/>
</dbReference>
<dbReference type="RefSeq" id="WP_158426002.1">
    <property type="nucleotide sequence ID" value="NZ_JAOQJQ010000006.1"/>
</dbReference>
<feature type="compositionally biased region" description="Low complexity" evidence="3">
    <location>
        <begin position="201"/>
        <end position="214"/>
    </location>
</feature>
<dbReference type="Gene3D" id="3.40.630.40">
    <property type="entry name" value="Zn-dependent exopeptidases"/>
    <property type="match status" value="1"/>
</dbReference>
<keyword evidence="1 5" id="KW-0378">Hydrolase</keyword>
<feature type="domain" description="SH3b" evidence="4">
    <location>
        <begin position="213"/>
        <end position="284"/>
    </location>
</feature>
<dbReference type="Proteomes" id="UP001652442">
    <property type="component" value="Unassembled WGS sequence"/>
</dbReference>
<evidence type="ECO:0000259" key="4">
    <source>
        <dbReference type="PROSITE" id="PS51781"/>
    </source>
</evidence>
<sequence>MAKYNVHAGHAASGKKYCGAVSLLNESKENRLIAKEIIRLLKAAGNTVYDCTVDSGSSQANVLSKIAKKCNAHTVDFDFSIHLNSGRKDKKGDKKIGGFEVWLTDTGKGKEDLASRIRKEMKALGFTDRGTKKTSGLYILNHTKAPALLLEICFVDDKDDYNLYKEVGYKRIAQAVVTGITGKTVSAGSAETKPAESKPSGSKPAAAGKPEAAKSYNKSYGRKYTTTAKLNLRSGAGENKEIITTIPKGKSVNCYGYYTNNGSTTWLYVQYGNKTGYCSKAYLK</sequence>
<dbReference type="CDD" id="cd02696">
    <property type="entry name" value="MurNAc-LAA"/>
    <property type="match status" value="1"/>
</dbReference>
<dbReference type="SMART" id="SM00646">
    <property type="entry name" value="Ami_3"/>
    <property type="match status" value="1"/>
</dbReference>